<dbReference type="AlphaFoldDB" id="A0A4Y4DVD4"/>
<keyword evidence="1" id="KW-1133">Transmembrane helix</keyword>
<proteinExistence type="predicted"/>
<reference evidence="2 3" key="1">
    <citation type="submission" date="2019-06" db="EMBL/GenBank/DDBJ databases">
        <title>Whole genome shotgun sequence of Glutamicibacter uratoxydans NBRC 15515.</title>
        <authorList>
            <person name="Hosoyama A."/>
            <person name="Uohara A."/>
            <person name="Ohji S."/>
            <person name="Ichikawa N."/>
        </authorList>
    </citation>
    <scope>NUCLEOTIDE SEQUENCE [LARGE SCALE GENOMIC DNA]</scope>
    <source>
        <strain evidence="2 3">NBRC 15515</strain>
    </source>
</reference>
<feature type="transmembrane region" description="Helical" evidence="1">
    <location>
        <begin position="21"/>
        <end position="45"/>
    </location>
</feature>
<dbReference type="EMBL" id="BJNY01000018">
    <property type="protein sequence ID" value="GED07328.1"/>
    <property type="molecule type" value="Genomic_DNA"/>
</dbReference>
<evidence type="ECO:0000256" key="1">
    <source>
        <dbReference type="SAM" id="Phobius"/>
    </source>
</evidence>
<feature type="transmembrane region" description="Helical" evidence="1">
    <location>
        <begin position="101"/>
        <end position="119"/>
    </location>
</feature>
<feature type="transmembrane region" description="Helical" evidence="1">
    <location>
        <begin position="51"/>
        <end position="73"/>
    </location>
</feature>
<evidence type="ECO:0000313" key="2">
    <source>
        <dbReference type="EMBL" id="GED07328.1"/>
    </source>
</evidence>
<feature type="transmembrane region" description="Helical" evidence="1">
    <location>
        <begin position="125"/>
        <end position="148"/>
    </location>
</feature>
<gene>
    <name evidence="2" type="ORF">AUR04nite_28600</name>
</gene>
<evidence type="ECO:0000313" key="3">
    <source>
        <dbReference type="Proteomes" id="UP000316612"/>
    </source>
</evidence>
<keyword evidence="1" id="KW-0812">Transmembrane</keyword>
<accession>A0A4Y4DVD4</accession>
<sequence>MSELTKSRWGRMRSGGSTRKLLGISLGGGLAIALALGSLAAVLGYPQQIPLALAGYSISFWLPFSALIWVLLVDRETITGAPKDVEQSIESRWAERAGAAVFRDMLLFLGLGAGVLSFLQFKVDWFLEVPLGLAFALVLSLLLIDFAIRYQLIKRTEG</sequence>
<protein>
    <submittedName>
        <fullName evidence="2">Uncharacterized protein</fullName>
    </submittedName>
</protein>
<keyword evidence="1" id="KW-0472">Membrane</keyword>
<name>A0A4Y4DVD4_GLUUR</name>
<comment type="caution">
    <text evidence="2">The sequence shown here is derived from an EMBL/GenBank/DDBJ whole genome shotgun (WGS) entry which is preliminary data.</text>
</comment>
<keyword evidence="3" id="KW-1185">Reference proteome</keyword>
<dbReference type="OrthoDB" id="4420630at2"/>
<dbReference type="Proteomes" id="UP000316612">
    <property type="component" value="Unassembled WGS sequence"/>
</dbReference>
<dbReference type="RefSeq" id="WP_141366340.1">
    <property type="nucleotide sequence ID" value="NZ_BAAAJL010000016.1"/>
</dbReference>
<organism evidence="2 3">
    <name type="scientific">Glutamicibacter uratoxydans</name>
    <name type="common">Arthrobacter uratoxydans</name>
    <dbReference type="NCBI Taxonomy" id="43667"/>
    <lineage>
        <taxon>Bacteria</taxon>
        <taxon>Bacillati</taxon>
        <taxon>Actinomycetota</taxon>
        <taxon>Actinomycetes</taxon>
        <taxon>Micrococcales</taxon>
        <taxon>Micrococcaceae</taxon>
        <taxon>Glutamicibacter</taxon>
    </lineage>
</organism>